<dbReference type="AlphaFoldDB" id="A0AAD1XJL5"/>
<sequence length="217" mass="26003">MELLIQAWLYEKRLLFNLPYICRCFVQNCFLIPAFFNLGIAFCAIYYCDASKNLYDFIEEYKWYFLLSCVSAFFCISMVMQNKFSTKSSKPQKEKNIYVKPTYSEYIAQRNYEHSDFFWLRWKFTRSLLALFSFIVFTVFSIWSILHREPSSMPPKWRESFSGKLIEFHCLILNLCILLLLLCFCIFVIIRLTCLIVFLKFPKVALLLCFCGKKRRS</sequence>
<keyword evidence="1" id="KW-1133">Transmembrane helix</keyword>
<accession>A0AAD1XJL5</accession>
<gene>
    <name evidence="2" type="ORF">ECRASSUSDP1_LOCUS15251</name>
</gene>
<comment type="caution">
    <text evidence="2">The sequence shown here is derived from an EMBL/GenBank/DDBJ whole genome shotgun (WGS) entry which is preliminary data.</text>
</comment>
<evidence type="ECO:0000256" key="1">
    <source>
        <dbReference type="SAM" id="Phobius"/>
    </source>
</evidence>
<proteinExistence type="predicted"/>
<keyword evidence="1" id="KW-0472">Membrane</keyword>
<feature type="transmembrane region" description="Helical" evidence="1">
    <location>
        <begin position="128"/>
        <end position="146"/>
    </location>
</feature>
<feature type="transmembrane region" description="Helical" evidence="1">
    <location>
        <begin position="63"/>
        <end position="80"/>
    </location>
</feature>
<dbReference type="EMBL" id="CAMPGE010015270">
    <property type="protein sequence ID" value="CAI2373902.1"/>
    <property type="molecule type" value="Genomic_DNA"/>
</dbReference>
<protein>
    <submittedName>
        <fullName evidence="2">Uncharacterized protein</fullName>
    </submittedName>
</protein>
<organism evidence="2 3">
    <name type="scientific">Euplotes crassus</name>
    <dbReference type="NCBI Taxonomy" id="5936"/>
    <lineage>
        <taxon>Eukaryota</taxon>
        <taxon>Sar</taxon>
        <taxon>Alveolata</taxon>
        <taxon>Ciliophora</taxon>
        <taxon>Intramacronucleata</taxon>
        <taxon>Spirotrichea</taxon>
        <taxon>Hypotrichia</taxon>
        <taxon>Euplotida</taxon>
        <taxon>Euplotidae</taxon>
        <taxon>Moneuplotes</taxon>
    </lineage>
</organism>
<name>A0AAD1XJL5_EUPCR</name>
<evidence type="ECO:0000313" key="3">
    <source>
        <dbReference type="Proteomes" id="UP001295684"/>
    </source>
</evidence>
<keyword evidence="1" id="KW-0812">Transmembrane</keyword>
<feature type="transmembrane region" description="Helical" evidence="1">
    <location>
        <begin position="20"/>
        <end position="47"/>
    </location>
</feature>
<evidence type="ECO:0000313" key="2">
    <source>
        <dbReference type="EMBL" id="CAI2373902.1"/>
    </source>
</evidence>
<feature type="transmembrane region" description="Helical" evidence="1">
    <location>
        <begin position="166"/>
        <end position="199"/>
    </location>
</feature>
<keyword evidence="3" id="KW-1185">Reference proteome</keyword>
<reference evidence="2" key="1">
    <citation type="submission" date="2023-07" db="EMBL/GenBank/DDBJ databases">
        <authorList>
            <consortium name="AG Swart"/>
            <person name="Singh M."/>
            <person name="Singh A."/>
            <person name="Seah K."/>
            <person name="Emmerich C."/>
        </authorList>
    </citation>
    <scope>NUCLEOTIDE SEQUENCE</scope>
    <source>
        <strain evidence="2">DP1</strain>
    </source>
</reference>
<dbReference type="Proteomes" id="UP001295684">
    <property type="component" value="Unassembled WGS sequence"/>
</dbReference>